<dbReference type="PANTHER" id="PTHR34129">
    <property type="entry name" value="BLR1139 PROTEIN"/>
    <property type="match status" value="1"/>
</dbReference>
<gene>
    <name evidence="1" type="ORF">DKT75_00030</name>
</gene>
<sequence length="112" mass="12539">MIYHIAERSVWASCSDKEMYEPKEFESDGFIHCANLTQVENGAQSYFEGQGDLVLLVIDTDLLESEVIYENLADGEELFPHIYGEIQTAAVIDVVSLNWGPEGELLGMSHII</sequence>
<dbReference type="Proteomes" id="UP000245506">
    <property type="component" value="Unassembled WGS sequence"/>
</dbReference>
<accession>A0A317CM71</accession>
<dbReference type="Pfam" id="PF06108">
    <property type="entry name" value="DUF952"/>
    <property type="match status" value="1"/>
</dbReference>
<dbReference type="SUPFAM" id="SSF56399">
    <property type="entry name" value="ADP-ribosylation"/>
    <property type="match status" value="1"/>
</dbReference>
<dbReference type="RefSeq" id="WP_109821391.1">
    <property type="nucleotide sequence ID" value="NZ_QGKL01000002.1"/>
</dbReference>
<dbReference type="PANTHER" id="PTHR34129:SF1">
    <property type="entry name" value="DUF952 DOMAIN-CONTAINING PROTEIN"/>
    <property type="match status" value="1"/>
</dbReference>
<dbReference type="EMBL" id="QGKL01000002">
    <property type="protein sequence ID" value="PWQ99705.1"/>
    <property type="molecule type" value="Genomic_DNA"/>
</dbReference>
<organism evidence="1 2">
    <name type="scientific">Leucothrix arctica</name>
    <dbReference type="NCBI Taxonomy" id="1481894"/>
    <lineage>
        <taxon>Bacteria</taxon>
        <taxon>Pseudomonadati</taxon>
        <taxon>Pseudomonadota</taxon>
        <taxon>Gammaproteobacteria</taxon>
        <taxon>Thiotrichales</taxon>
        <taxon>Thiotrichaceae</taxon>
        <taxon>Leucothrix</taxon>
    </lineage>
</organism>
<evidence type="ECO:0000313" key="2">
    <source>
        <dbReference type="Proteomes" id="UP000245506"/>
    </source>
</evidence>
<keyword evidence="2" id="KW-1185">Reference proteome</keyword>
<reference evidence="1 2" key="1">
    <citation type="submission" date="2018-05" db="EMBL/GenBank/DDBJ databases">
        <title>Leucothrix arctica sp. nov., isolated from Arctic seawater.</title>
        <authorList>
            <person name="Choi A."/>
            <person name="Baek K."/>
        </authorList>
    </citation>
    <scope>NUCLEOTIDE SEQUENCE [LARGE SCALE GENOMIC DNA]</scope>
    <source>
        <strain evidence="1 2">IMCC9719</strain>
    </source>
</reference>
<dbReference type="OrthoDB" id="5638018at2"/>
<name>A0A317CM71_9GAMM</name>
<dbReference type="Gene3D" id="3.20.170.20">
    <property type="entry name" value="Protein of unknown function DUF952"/>
    <property type="match status" value="1"/>
</dbReference>
<dbReference type="InterPro" id="IPR009297">
    <property type="entry name" value="DUF952"/>
</dbReference>
<protein>
    <submittedName>
        <fullName evidence="1">DUF952 domain-containing protein</fullName>
    </submittedName>
</protein>
<comment type="caution">
    <text evidence="1">The sequence shown here is derived from an EMBL/GenBank/DDBJ whole genome shotgun (WGS) entry which is preliminary data.</text>
</comment>
<dbReference type="AlphaFoldDB" id="A0A317CM71"/>
<proteinExistence type="predicted"/>
<evidence type="ECO:0000313" key="1">
    <source>
        <dbReference type="EMBL" id="PWQ99705.1"/>
    </source>
</evidence>